<protein>
    <submittedName>
        <fullName evidence="1">Uncharacterized protein</fullName>
    </submittedName>
</protein>
<organism evidence="1 2">
    <name type="scientific">Aliarcobacter butzleri L355</name>
    <dbReference type="NCBI Taxonomy" id="1447263"/>
    <lineage>
        <taxon>Bacteria</taxon>
        <taxon>Pseudomonadati</taxon>
        <taxon>Campylobacterota</taxon>
        <taxon>Epsilonproteobacteria</taxon>
        <taxon>Campylobacterales</taxon>
        <taxon>Arcobacteraceae</taxon>
        <taxon>Aliarcobacter</taxon>
    </lineage>
</organism>
<comment type="caution">
    <text evidence="1">The sequence shown here is derived from an EMBL/GenBank/DDBJ whole genome shotgun (WGS) entry which is preliminary data.</text>
</comment>
<dbReference type="RefSeq" id="WP_004509768.1">
    <property type="nucleotide sequence ID" value="NZ_JAIW01000010.1"/>
</dbReference>
<dbReference type="GeneID" id="24305670"/>
<accession>A0A0G9KXW3</accession>
<gene>
    <name evidence="1" type="ORF">AF80_01170</name>
</gene>
<proteinExistence type="predicted"/>
<reference evidence="1 2" key="1">
    <citation type="submission" date="2014-01" db="EMBL/GenBank/DDBJ databases">
        <title>Development of a Comparative Genomic Fingerprinting Assay for High Resolution Genotyping of Arcobacter butzleri.</title>
        <authorList>
            <person name="Webb A.L."/>
            <person name="Inglis G.D."/>
            <person name="Kruczkiewicz P."/>
            <person name="Selinger L.B."/>
            <person name="Taboada E.N."/>
        </authorList>
    </citation>
    <scope>NUCLEOTIDE SEQUENCE [LARGE SCALE GENOMIC DNA]</scope>
    <source>
        <strain evidence="1 2">L355</strain>
    </source>
</reference>
<evidence type="ECO:0000313" key="1">
    <source>
        <dbReference type="EMBL" id="KLE11311.1"/>
    </source>
</evidence>
<evidence type="ECO:0000313" key="2">
    <source>
        <dbReference type="Proteomes" id="UP000035154"/>
    </source>
</evidence>
<name>A0A0G9KXW3_9BACT</name>
<dbReference type="Proteomes" id="UP000035154">
    <property type="component" value="Unassembled WGS sequence"/>
</dbReference>
<dbReference type="EMBL" id="JAIW01000010">
    <property type="protein sequence ID" value="KLE11311.1"/>
    <property type="molecule type" value="Genomic_DNA"/>
</dbReference>
<sequence length="194" mass="22920">MVGAIFEGLKMIFKTITKLSRPYVSLEENDLKFKIDSDNTFKYTLSNIDTKTRHDPYIIDAYTLSANEIYLEYIHTDIDVSWNGQALSFFISLLKDNIKAKNFDLVEKEEFSHYEFLTYKVDNSYFLNVIYIYEVSKEVFIVDKKAELYEKLLKNFKKDYVYRFEKDSNNIPKIENLSLVKNNAMNSYFAISSN</sequence>
<dbReference type="AlphaFoldDB" id="A0A0G9KXW3"/>
<dbReference type="PATRIC" id="fig|1447263.3.peg.219"/>